<dbReference type="OrthoDB" id="5831477at2759"/>
<comment type="caution">
    <text evidence="1">The sequence shown here is derived from an EMBL/GenBank/DDBJ whole genome shotgun (WGS) entry which is preliminary data.</text>
</comment>
<dbReference type="EMBL" id="CAJGYM010000025">
    <property type="protein sequence ID" value="CAD6192018.1"/>
    <property type="molecule type" value="Genomic_DNA"/>
</dbReference>
<evidence type="ECO:0000313" key="2">
    <source>
        <dbReference type="Proteomes" id="UP000835052"/>
    </source>
</evidence>
<organism evidence="1 2">
    <name type="scientific">Caenorhabditis auriculariae</name>
    <dbReference type="NCBI Taxonomy" id="2777116"/>
    <lineage>
        <taxon>Eukaryota</taxon>
        <taxon>Metazoa</taxon>
        <taxon>Ecdysozoa</taxon>
        <taxon>Nematoda</taxon>
        <taxon>Chromadorea</taxon>
        <taxon>Rhabditida</taxon>
        <taxon>Rhabditina</taxon>
        <taxon>Rhabditomorpha</taxon>
        <taxon>Rhabditoidea</taxon>
        <taxon>Rhabditidae</taxon>
        <taxon>Peloderinae</taxon>
        <taxon>Caenorhabditis</taxon>
    </lineage>
</organism>
<evidence type="ECO:0000313" key="1">
    <source>
        <dbReference type="EMBL" id="CAD6192018.1"/>
    </source>
</evidence>
<name>A0A8S1HCL6_9PELO</name>
<proteinExistence type="predicted"/>
<accession>A0A8S1HCL6</accession>
<dbReference type="Proteomes" id="UP000835052">
    <property type="component" value="Unassembled WGS sequence"/>
</dbReference>
<protein>
    <submittedName>
        <fullName evidence="1">Uncharacterized protein</fullName>
    </submittedName>
</protein>
<sequence>MKKKEVREVSSNVSKALAHLGSTNSPLDDSSNDLVEKCSLILDELRTISILASAQTEECSHHIEAIGKDLKELKSLLDSLDGLAIYVAQKKEQLAKLEKLCDLVEAAKRK</sequence>
<keyword evidence="2" id="KW-1185">Reference proteome</keyword>
<reference evidence="1" key="1">
    <citation type="submission" date="2020-10" db="EMBL/GenBank/DDBJ databases">
        <authorList>
            <person name="Kikuchi T."/>
        </authorList>
    </citation>
    <scope>NUCLEOTIDE SEQUENCE</scope>
    <source>
        <strain evidence="1">NKZ352</strain>
    </source>
</reference>
<gene>
    <name evidence="1" type="ORF">CAUJ_LOCUS7937</name>
</gene>
<dbReference type="AlphaFoldDB" id="A0A8S1HCL6"/>